<comment type="caution">
    <text evidence="1">The sequence shown here is derived from an EMBL/GenBank/DDBJ whole genome shotgun (WGS) entry which is preliminary data.</text>
</comment>
<gene>
    <name evidence="1" type="ORF">FKR81_42920</name>
</gene>
<name>A0A563EE20_9PSEU</name>
<sequence>MLQKCYASTVRFWKNNQDRSSTSRGCWLIFP</sequence>
<dbReference type="EMBL" id="VOBR01000077">
    <property type="protein sequence ID" value="TWP43009.1"/>
    <property type="molecule type" value="Genomic_DNA"/>
</dbReference>
<keyword evidence="2" id="KW-1185">Reference proteome</keyword>
<evidence type="ECO:0000313" key="1">
    <source>
        <dbReference type="EMBL" id="TWP43009.1"/>
    </source>
</evidence>
<protein>
    <submittedName>
        <fullName evidence="1">Uncharacterized protein</fullName>
    </submittedName>
</protein>
<organism evidence="1 2">
    <name type="scientific">Lentzea tibetensis</name>
    <dbReference type="NCBI Taxonomy" id="2591470"/>
    <lineage>
        <taxon>Bacteria</taxon>
        <taxon>Bacillati</taxon>
        <taxon>Actinomycetota</taxon>
        <taxon>Actinomycetes</taxon>
        <taxon>Pseudonocardiales</taxon>
        <taxon>Pseudonocardiaceae</taxon>
        <taxon>Lentzea</taxon>
    </lineage>
</organism>
<accession>A0A563EE20</accession>
<reference evidence="1 2" key="1">
    <citation type="submission" date="2019-07" db="EMBL/GenBank/DDBJ databases">
        <title>Lentzea xizangensis sp. nov., isolated from Qinghai-Tibetan Plateau Soils.</title>
        <authorList>
            <person name="Huang J."/>
        </authorList>
    </citation>
    <scope>NUCLEOTIDE SEQUENCE [LARGE SCALE GENOMIC DNA]</scope>
    <source>
        <strain evidence="1 2">FXJ1.1311</strain>
    </source>
</reference>
<dbReference type="Proteomes" id="UP000316639">
    <property type="component" value="Unassembled WGS sequence"/>
</dbReference>
<evidence type="ECO:0000313" key="2">
    <source>
        <dbReference type="Proteomes" id="UP000316639"/>
    </source>
</evidence>
<proteinExistence type="predicted"/>
<dbReference type="AlphaFoldDB" id="A0A563EE20"/>